<name>A0ABP5GMX9_9ACTN</name>
<dbReference type="NCBIfam" id="NF040567">
    <property type="entry name" value="SCO2524_fam"/>
    <property type="match status" value="1"/>
</dbReference>
<evidence type="ECO:0000313" key="2">
    <source>
        <dbReference type="Proteomes" id="UP001500751"/>
    </source>
</evidence>
<gene>
    <name evidence="1" type="ORF">GCM10009839_61520</name>
</gene>
<accession>A0ABP5GMX9</accession>
<keyword evidence="2" id="KW-1185">Reference proteome</keyword>
<sequence length="618" mass="66966">MGSLGGRGKAVRTNPRQHILDTWRAFARVAIDNGEWAWGGRAGSNSISDAEQLLCLLYPATEVPGFRLHRPDAIHDDVLTVLKPLGDGLDIPMRILEALEQYLDRHTGEQGPVFAAGSAVQAQDPAEEATAEQQAFDLTDSYSVSITLCLSAKGFLREFQRTVERPNVRDRIDAVLSRLEDRLTAAMIGLLRSFVVDVLDPDSDAEHRLMRTVGQGRVVGRTLIQDLRTRLQPVRDKLPELTFGLPPENERVLRDYPERFFECGWTWGVAHDAPNIDLPAAAEVPQPRGAAEARPSLHFTVGALNGLADLFSLRTSRQGLLTSGQQPLREALSLRWGLASQYWSTIASFGSGTWPVEDVPWENSAGQSSAYFSALVLSIMGTEQPLPAGSAQRCVGVLAELAQRGLVNRRAEPDNRAIALHHPGVALPLGGMEQHGPPLVLVHTGYAATLAKTALLFASRTAGRRDRARLIETADAAVDHLLLRRHQATGLWDDPGNAFPGIQPAPAVPDWSMSEHAVEVFVAAATLASAPPQADQGQIDQAESKLAEAWHILDQERLNTPTAGGAQEQKLLREVQQALTRAASLAPTRPATAAALVDRALRDLDELAFARQAATGSA</sequence>
<organism evidence="1 2">
    <name type="scientific">Catenulispora yoronensis</name>
    <dbReference type="NCBI Taxonomy" id="450799"/>
    <lineage>
        <taxon>Bacteria</taxon>
        <taxon>Bacillati</taxon>
        <taxon>Actinomycetota</taxon>
        <taxon>Actinomycetes</taxon>
        <taxon>Catenulisporales</taxon>
        <taxon>Catenulisporaceae</taxon>
        <taxon>Catenulispora</taxon>
    </lineage>
</organism>
<proteinExistence type="predicted"/>
<dbReference type="EMBL" id="BAAAQN010000044">
    <property type="protein sequence ID" value="GAA2047861.1"/>
    <property type="molecule type" value="Genomic_DNA"/>
</dbReference>
<evidence type="ECO:0000313" key="1">
    <source>
        <dbReference type="EMBL" id="GAA2047861.1"/>
    </source>
</evidence>
<dbReference type="InterPro" id="IPR049777">
    <property type="entry name" value="SCO2524-like"/>
</dbReference>
<dbReference type="Proteomes" id="UP001500751">
    <property type="component" value="Unassembled WGS sequence"/>
</dbReference>
<comment type="caution">
    <text evidence="1">The sequence shown here is derived from an EMBL/GenBank/DDBJ whole genome shotgun (WGS) entry which is preliminary data.</text>
</comment>
<reference evidence="2" key="1">
    <citation type="journal article" date="2019" name="Int. J. Syst. Evol. Microbiol.">
        <title>The Global Catalogue of Microorganisms (GCM) 10K type strain sequencing project: providing services to taxonomists for standard genome sequencing and annotation.</title>
        <authorList>
            <consortium name="The Broad Institute Genomics Platform"/>
            <consortium name="The Broad Institute Genome Sequencing Center for Infectious Disease"/>
            <person name="Wu L."/>
            <person name="Ma J."/>
        </authorList>
    </citation>
    <scope>NUCLEOTIDE SEQUENCE [LARGE SCALE GENOMIC DNA]</scope>
    <source>
        <strain evidence="2">JCM 16014</strain>
    </source>
</reference>
<protein>
    <submittedName>
        <fullName evidence="1">SCO2524 family protein</fullName>
    </submittedName>
</protein>